<proteinExistence type="predicted"/>
<comment type="caution">
    <text evidence="1">The sequence shown here is derived from an EMBL/GenBank/DDBJ whole genome shotgun (WGS) entry which is preliminary data.</text>
</comment>
<keyword evidence="2" id="KW-1185">Reference proteome</keyword>
<dbReference type="AlphaFoldDB" id="A0A5B7FR14"/>
<accession>A0A5B7FR14</accession>
<evidence type="ECO:0000313" key="2">
    <source>
        <dbReference type="Proteomes" id="UP000324222"/>
    </source>
</evidence>
<evidence type="ECO:0000313" key="1">
    <source>
        <dbReference type="EMBL" id="MPC47797.1"/>
    </source>
</evidence>
<dbReference type="Proteomes" id="UP000324222">
    <property type="component" value="Unassembled WGS sequence"/>
</dbReference>
<organism evidence="1 2">
    <name type="scientific">Portunus trituberculatus</name>
    <name type="common">Swimming crab</name>
    <name type="synonym">Neptunus trituberculatus</name>
    <dbReference type="NCBI Taxonomy" id="210409"/>
    <lineage>
        <taxon>Eukaryota</taxon>
        <taxon>Metazoa</taxon>
        <taxon>Ecdysozoa</taxon>
        <taxon>Arthropoda</taxon>
        <taxon>Crustacea</taxon>
        <taxon>Multicrustacea</taxon>
        <taxon>Malacostraca</taxon>
        <taxon>Eumalacostraca</taxon>
        <taxon>Eucarida</taxon>
        <taxon>Decapoda</taxon>
        <taxon>Pleocyemata</taxon>
        <taxon>Brachyura</taxon>
        <taxon>Eubrachyura</taxon>
        <taxon>Portunoidea</taxon>
        <taxon>Portunidae</taxon>
        <taxon>Portuninae</taxon>
        <taxon>Portunus</taxon>
    </lineage>
</organism>
<dbReference type="EMBL" id="VSRR010007926">
    <property type="protein sequence ID" value="MPC47797.1"/>
    <property type="molecule type" value="Genomic_DNA"/>
</dbReference>
<protein>
    <submittedName>
        <fullName evidence="1">Uncharacterized protein</fullName>
    </submittedName>
</protein>
<reference evidence="1 2" key="1">
    <citation type="submission" date="2019-05" db="EMBL/GenBank/DDBJ databases">
        <title>Another draft genome of Portunus trituberculatus and its Hox gene families provides insights of decapod evolution.</title>
        <authorList>
            <person name="Jeong J.-H."/>
            <person name="Song I."/>
            <person name="Kim S."/>
            <person name="Choi T."/>
            <person name="Kim D."/>
            <person name="Ryu S."/>
            <person name="Kim W."/>
        </authorList>
    </citation>
    <scope>NUCLEOTIDE SEQUENCE [LARGE SCALE GENOMIC DNA]</scope>
    <source>
        <tissue evidence="1">Muscle</tissue>
    </source>
</reference>
<sequence>MSDGLLPSQNVSVGVSHKAPMLGNQTHVPFVGVGVCPSDPMPGGHPLPCSGVIHMDPAKSVLDSFPLFRRLLLRLADQLLFMVAVGEKRQLLSSPISDVLFDPAVETTRGDPFRPGVLAVADPMAEVDLVREVVCSPVPVGACLQRHWREWMEVSLDLVVQDMLAKGAIELVGGKLESFYARLFLVPKLGIQINLPNSDLVPSQRKQHLGMVLDSVRALVFPSPERVSWFLLVAQSFLEDRAPMVSLWRSLLGHLASLERLVPGSQRLLAELVNCMGCQQKFVTRRVGLL</sequence>
<name>A0A5B7FR14_PORTR</name>
<gene>
    <name evidence="1" type="ORF">E2C01_041554</name>
</gene>